<accession>A0A833V175</accession>
<dbReference type="AlphaFoldDB" id="A0A833V175"/>
<keyword evidence="2" id="KW-1185">Reference proteome</keyword>
<dbReference type="OrthoDB" id="1736712at2759"/>
<proteinExistence type="predicted"/>
<protein>
    <submittedName>
        <fullName evidence="1">GEM-like protein 7</fullName>
    </submittedName>
</protein>
<dbReference type="EMBL" id="SWLB01000025">
    <property type="protein sequence ID" value="KAF3322331.1"/>
    <property type="molecule type" value="Genomic_DNA"/>
</dbReference>
<gene>
    <name evidence="1" type="ORF">FCM35_KLT13472</name>
</gene>
<evidence type="ECO:0000313" key="2">
    <source>
        <dbReference type="Proteomes" id="UP000623129"/>
    </source>
</evidence>
<organism evidence="1 2">
    <name type="scientific">Carex littledalei</name>
    <dbReference type="NCBI Taxonomy" id="544730"/>
    <lineage>
        <taxon>Eukaryota</taxon>
        <taxon>Viridiplantae</taxon>
        <taxon>Streptophyta</taxon>
        <taxon>Embryophyta</taxon>
        <taxon>Tracheophyta</taxon>
        <taxon>Spermatophyta</taxon>
        <taxon>Magnoliopsida</taxon>
        <taxon>Liliopsida</taxon>
        <taxon>Poales</taxon>
        <taxon>Cyperaceae</taxon>
        <taxon>Cyperoideae</taxon>
        <taxon>Cariceae</taxon>
        <taxon>Carex</taxon>
        <taxon>Carex subgen. Euthyceras</taxon>
    </lineage>
</organism>
<name>A0A833V175_9POAL</name>
<evidence type="ECO:0000313" key="1">
    <source>
        <dbReference type="EMBL" id="KAF3322331.1"/>
    </source>
</evidence>
<comment type="caution">
    <text evidence="1">The sequence shown here is derived from an EMBL/GenBank/DDBJ whole genome shotgun (WGS) entry which is preliminary data.</text>
</comment>
<reference evidence="1" key="1">
    <citation type="submission" date="2020-01" db="EMBL/GenBank/DDBJ databases">
        <title>Genome sequence of Kobresia littledalei, the first chromosome-level genome in the family Cyperaceae.</title>
        <authorList>
            <person name="Qu G."/>
        </authorList>
    </citation>
    <scope>NUCLEOTIDE SEQUENCE</scope>
    <source>
        <strain evidence="1">C.B.Clarke</strain>
        <tissue evidence="1">Leaf</tissue>
    </source>
</reference>
<sequence>MKKYSHGQVIGIPVGSSRTYAEEELLGDPSCDGVPVCTMKDRESCASGSKQSKDSVVGLMSRFSKKAHGIREHVMITQMELSWKRPSSENINKDSARMISINPEFYWIGPDGQNTYLVDVEEVEMEQQGTNSRRCQYQNVCTYQNKDPIKELAVAGL</sequence>
<dbReference type="Proteomes" id="UP000623129">
    <property type="component" value="Unassembled WGS sequence"/>
</dbReference>